<dbReference type="PROSITE" id="PS50994">
    <property type="entry name" value="INTEGRASE"/>
    <property type="match status" value="1"/>
</dbReference>
<dbReference type="Gene3D" id="1.10.340.70">
    <property type="match status" value="1"/>
</dbReference>
<sequence>MRVECGIPIDEGLPEEQIMAIIEVVTVCETGKKLEEMKAIDEGMLIWHQLYRRVVAEEEINEILTHCHGSSYGGHFATFKIVSKVLQAGFWWPHMFKDTQDFVSRCDSCQRRGNFTKRNEMPQNPILEVEVFDVEAIASPTNDAIAALKMLKSIIFPRFGVPRVVISDGGSHFINKMFESVLKKNGVNHKVATPYHPQISGQVEISNKEIKTILEKTVGTTRKDWKICKKSGSTQPSSEASQDPSEREPRHSMITKQKPARKHRVSRNQSREERLSEIEMEIKEGFKAYTEAEEEATVVEEERRVDNMPSYTKLFAHIKNIKLSSMRCLAIASLIFGHFLIANIWDS</sequence>
<dbReference type="GO" id="GO:0003676">
    <property type="term" value="F:nucleic acid binding"/>
    <property type="evidence" value="ECO:0007669"/>
    <property type="project" value="InterPro"/>
</dbReference>
<evidence type="ECO:0000256" key="1">
    <source>
        <dbReference type="SAM" id="MobiDB-lite"/>
    </source>
</evidence>
<keyword evidence="2" id="KW-0472">Membrane</keyword>
<reference evidence="5" key="2">
    <citation type="submission" date="2025-08" db="UniProtKB">
        <authorList>
            <consortium name="RefSeq"/>
        </authorList>
    </citation>
    <scope>IDENTIFICATION</scope>
    <source>
        <tissue evidence="5">Leaf</tissue>
    </source>
</reference>
<keyword evidence="2" id="KW-1133">Transmembrane helix</keyword>
<dbReference type="KEGG" id="rsz:108815676"/>
<organism evidence="4 5">
    <name type="scientific">Raphanus sativus</name>
    <name type="common">Radish</name>
    <name type="synonym">Raphanus raphanistrum var. sativus</name>
    <dbReference type="NCBI Taxonomy" id="3726"/>
    <lineage>
        <taxon>Eukaryota</taxon>
        <taxon>Viridiplantae</taxon>
        <taxon>Streptophyta</taxon>
        <taxon>Embryophyta</taxon>
        <taxon>Tracheophyta</taxon>
        <taxon>Spermatophyta</taxon>
        <taxon>Magnoliopsida</taxon>
        <taxon>eudicotyledons</taxon>
        <taxon>Gunneridae</taxon>
        <taxon>Pentapetalae</taxon>
        <taxon>rosids</taxon>
        <taxon>malvids</taxon>
        <taxon>Brassicales</taxon>
        <taxon>Brassicaceae</taxon>
        <taxon>Brassiceae</taxon>
        <taxon>Raphanus</taxon>
    </lineage>
</organism>
<evidence type="ECO:0000313" key="4">
    <source>
        <dbReference type="Proteomes" id="UP000504610"/>
    </source>
</evidence>
<dbReference type="OrthoDB" id="1739170at2759"/>
<dbReference type="Pfam" id="PF00665">
    <property type="entry name" value="rve"/>
    <property type="match status" value="1"/>
</dbReference>
<proteinExistence type="predicted"/>
<dbReference type="AlphaFoldDB" id="A0A9W3C7G0"/>
<keyword evidence="2" id="KW-0812">Transmembrane</keyword>
<dbReference type="SUPFAM" id="SSF53098">
    <property type="entry name" value="Ribonuclease H-like"/>
    <property type="match status" value="1"/>
</dbReference>
<dbReference type="Gene3D" id="3.30.420.10">
    <property type="entry name" value="Ribonuclease H-like superfamily/Ribonuclease H"/>
    <property type="match status" value="1"/>
</dbReference>
<dbReference type="GeneID" id="108815676"/>
<dbReference type="PANTHER" id="PTHR47266">
    <property type="entry name" value="ENDONUCLEASE-RELATED"/>
    <property type="match status" value="1"/>
</dbReference>
<dbReference type="InterPro" id="IPR001584">
    <property type="entry name" value="Integrase_cat-core"/>
</dbReference>
<feature type="region of interest" description="Disordered" evidence="1">
    <location>
        <begin position="227"/>
        <end position="274"/>
    </location>
</feature>
<evidence type="ECO:0000256" key="2">
    <source>
        <dbReference type="SAM" id="Phobius"/>
    </source>
</evidence>
<dbReference type="InterPro" id="IPR036397">
    <property type="entry name" value="RNaseH_sf"/>
</dbReference>
<dbReference type="Proteomes" id="UP000504610">
    <property type="component" value="Chromosome 7"/>
</dbReference>
<keyword evidence="4" id="KW-1185">Reference proteome</keyword>
<feature type="compositionally biased region" description="Polar residues" evidence="1">
    <location>
        <begin position="231"/>
        <end position="243"/>
    </location>
</feature>
<dbReference type="InterPro" id="IPR041588">
    <property type="entry name" value="Integrase_H2C2"/>
</dbReference>
<accession>A0A9W3C7G0</accession>
<name>A0A9W3C7G0_RAPSA</name>
<dbReference type="InterPro" id="IPR052160">
    <property type="entry name" value="Gypsy_RT_Integrase-like"/>
</dbReference>
<reference evidence="4" key="1">
    <citation type="journal article" date="2019" name="Database">
        <title>The radish genome database (RadishGD): an integrated information resource for radish genomics.</title>
        <authorList>
            <person name="Yu H.J."/>
            <person name="Baek S."/>
            <person name="Lee Y.J."/>
            <person name="Cho A."/>
            <person name="Mun J.H."/>
        </authorList>
    </citation>
    <scope>NUCLEOTIDE SEQUENCE [LARGE SCALE GENOMIC DNA]</scope>
    <source>
        <strain evidence="4">cv. WK10039</strain>
    </source>
</reference>
<dbReference type="RefSeq" id="XP_056847402.1">
    <property type="nucleotide sequence ID" value="XM_056991422.1"/>
</dbReference>
<feature type="domain" description="Integrase catalytic" evidence="3">
    <location>
        <begin position="134"/>
        <end position="214"/>
    </location>
</feature>
<evidence type="ECO:0000259" key="3">
    <source>
        <dbReference type="PROSITE" id="PS50994"/>
    </source>
</evidence>
<dbReference type="InterPro" id="IPR012337">
    <property type="entry name" value="RNaseH-like_sf"/>
</dbReference>
<protein>
    <submittedName>
        <fullName evidence="5">Uncharacterized protein LOC108815676</fullName>
    </submittedName>
</protein>
<gene>
    <name evidence="5" type="primary">LOC108815676</name>
</gene>
<feature type="transmembrane region" description="Helical" evidence="2">
    <location>
        <begin position="328"/>
        <end position="345"/>
    </location>
</feature>
<dbReference type="GO" id="GO:0015074">
    <property type="term" value="P:DNA integration"/>
    <property type="evidence" value="ECO:0007669"/>
    <property type="project" value="InterPro"/>
</dbReference>
<evidence type="ECO:0000313" key="5">
    <source>
        <dbReference type="RefSeq" id="XP_056847402.1"/>
    </source>
</evidence>
<dbReference type="Pfam" id="PF17921">
    <property type="entry name" value="Integrase_H2C2"/>
    <property type="match status" value="1"/>
</dbReference>